<organism evidence="5 6">
    <name type="scientific">Paragonimus heterotremus</name>
    <dbReference type="NCBI Taxonomy" id="100268"/>
    <lineage>
        <taxon>Eukaryota</taxon>
        <taxon>Metazoa</taxon>
        <taxon>Spiralia</taxon>
        <taxon>Lophotrochozoa</taxon>
        <taxon>Platyhelminthes</taxon>
        <taxon>Trematoda</taxon>
        <taxon>Digenea</taxon>
        <taxon>Plagiorchiida</taxon>
        <taxon>Troglotremata</taxon>
        <taxon>Troglotrematidae</taxon>
        <taxon>Paragonimus</taxon>
    </lineage>
</organism>
<evidence type="ECO:0000259" key="4">
    <source>
        <dbReference type="Pfam" id="PF14909"/>
    </source>
</evidence>
<dbReference type="GO" id="GO:0007283">
    <property type="term" value="P:spermatogenesis"/>
    <property type="evidence" value="ECO:0007669"/>
    <property type="project" value="InterPro"/>
</dbReference>
<dbReference type="InterPro" id="IPR042769">
    <property type="entry name" value="SPATA6_fam"/>
</dbReference>
<feature type="region of interest" description="Disordered" evidence="3">
    <location>
        <begin position="301"/>
        <end position="320"/>
    </location>
</feature>
<evidence type="ECO:0000256" key="1">
    <source>
        <dbReference type="ARBA" id="ARBA00006215"/>
    </source>
</evidence>
<keyword evidence="6" id="KW-1185">Reference proteome</keyword>
<dbReference type="AlphaFoldDB" id="A0A8J4TAQ7"/>
<dbReference type="PANTHER" id="PTHR16435">
    <property type="entry name" value="SPERMATOGENESIS-ASSOCIATED PROTEIN 6 SPATA6"/>
    <property type="match status" value="1"/>
</dbReference>
<dbReference type="PANTHER" id="PTHR16435:SF6">
    <property type="entry name" value="IP09370P"/>
    <property type="match status" value="1"/>
</dbReference>
<dbReference type="GO" id="GO:0032027">
    <property type="term" value="F:myosin light chain binding"/>
    <property type="evidence" value="ECO:0007669"/>
    <property type="project" value="InterPro"/>
</dbReference>
<feature type="domain" description="Spermatogenesis-associated protein 6 N-terminal" evidence="4">
    <location>
        <begin position="5"/>
        <end position="147"/>
    </location>
</feature>
<gene>
    <name evidence="5" type="ORF">PHET_07669</name>
</gene>
<evidence type="ECO:0000313" key="6">
    <source>
        <dbReference type="Proteomes" id="UP000748531"/>
    </source>
</evidence>
<reference evidence="5" key="1">
    <citation type="submission" date="2019-05" db="EMBL/GenBank/DDBJ databases">
        <title>Annotation for the trematode Paragonimus heterotremus.</title>
        <authorList>
            <person name="Choi Y.-J."/>
        </authorList>
    </citation>
    <scope>NUCLEOTIDE SEQUENCE</scope>
    <source>
        <strain evidence="5">LC</strain>
    </source>
</reference>
<keyword evidence="2" id="KW-0597">Phosphoprotein</keyword>
<dbReference type="EMBL" id="LUCH01004103">
    <property type="protein sequence ID" value="KAF5399376.1"/>
    <property type="molecule type" value="Genomic_DNA"/>
</dbReference>
<dbReference type="Proteomes" id="UP000748531">
    <property type="component" value="Unassembled WGS sequence"/>
</dbReference>
<dbReference type="GO" id="GO:0120212">
    <property type="term" value="C:sperm head-tail coupling apparatus"/>
    <property type="evidence" value="ECO:0007669"/>
    <property type="project" value="InterPro"/>
</dbReference>
<dbReference type="InterPro" id="IPR032732">
    <property type="entry name" value="SPATA6_N"/>
</dbReference>
<evidence type="ECO:0000256" key="3">
    <source>
        <dbReference type="SAM" id="MobiDB-lite"/>
    </source>
</evidence>
<evidence type="ECO:0000256" key="2">
    <source>
        <dbReference type="ARBA" id="ARBA00022553"/>
    </source>
</evidence>
<comment type="similarity">
    <text evidence="1">Belongs to the SPATA6 family.</text>
</comment>
<accession>A0A8J4TAQ7</accession>
<protein>
    <recommendedName>
        <fullName evidence="4">Spermatogenesis-associated protein 6 N-terminal domain-containing protein</fullName>
    </recommendedName>
</protein>
<dbReference type="OrthoDB" id="6281194at2759"/>
<name>A0A8J4TAQ7_9TREM</name>
<dbReference type="Pfam" id="PF14909">
    <property type="entry name" value="SPATA6"/>
    <property type="match status" value="1"/>
</dbReference>
<sequence>MAVLIFKICAPGTRLPENECVYLTVELFGVVRGTNFIIPCFPLSFNDVFLFEKTFIFENLTENLFVMLKDATIGFALYQTNNLSHVGKLLAYYEDSAFSVLFKSDKYSGSIEPHNYSYVSNQEIFLRRTVHFPGPLPRMKLRTVTLIEEAVLKESEGSTETTPLDPSTTCLTHPDVTLITDKEVDKVDPGCSIHGNPDCASMDTGFACGAQFRYALANRSQHVPNCSRYSTVYPADRQRIPSVRLIMTSEQHQHMKDAHDFQGGTLVGTSCCGRTKIQSPDTGSHNVLWHEPTGAPRKTVRKRFRKKVSRRRSRSRSKKRLLSDLRKLARSKRNSSDLTTQLVSLLSNSGLSGQAQDVHVTKPQLLKMYEQQNDELVMKNCDNSEAFSGIISPKQYTVVSESITKPIRNLG</sequence>
<proteinExistence type="inferred from homology"/>
<evidence type="ECO:0000313" key="5">
    <source>
        <dbReference type="EMBL" id="KAF5399376.1"/>
    </source>
</evidence>
<comment type="caution">
    <text evidence="5">The sequence shown here is derived from an EMBL/GenBank/DDBJ whole genome shotgun (WGS) entry which is preliminary data.</text>
</comment>